<protein>
    <submittedName>
        <fullName evidence="4">Reverse transcriptase domain-containing protein</fullName>
    </submittedName>
</protein>
<evidence type="ECO:0000313" key="4">
    <source>
        <dbReference type="WBParaSite" id="HPBE_0001292401-mRNA-1"/>
    </source>
</evidence>
<sequence>MPVTRNSVADDYGLREMWTAHDHKQLIDHFARVDTFSHGSFGSFPSTGHQVPVVVNGVQMLALIETGAGITVAARTILPLLRILNLQPCVVPVAVGMAGIPVHFVGCALVTIQIGSTVLSHLVHITACEGVPRSADAYNIILGNEILQKLPRWALNYSERKSFIGGEPIPIVSVSPDPTLSTSTVSVHLAPVTPSPSGAADKHSSVEIDLSKAEIRVSHHLYSFYSMSSKESSSRSDNRKQGAHGKTADYPRVSRNACRVSSSRTSSSSRVGTSHSSWTFSCHYEDRNDQATQSVQASARVSDSYHLRELRSGTNFSPSFDTALARARYGQSYVVVDALNVCRFVRDDAVPQQAPLYGCAPAAIPVGIQQHLVHPPQLELTPPGYSKEFSHLYPWGSFVFLRSRLPNLTEEEVTTQLPLHAHRHIPNSGYLGGRSVRLLFPRRFGGHPTASNPLPIMELTRLQDIIAFRQHAIQLLDQLLDYRFTDDTEDIRSLSSTPSGTHPSKALPPTRNGIRPVLYQVVARKYGQGVILKAKDFFIAGPDHRKLQCVPMIQDAVNALTQTRGFDRSRLSVKDSSGCSR</sequence>
<organism evidence="3 4">
    <name type="scientific">Heligmosomoides polygyrus</name>
    <name type="common">Parasitic roundworm</name>
    <dbReference type="NCBI Taxonomy" id="6339"/>
    <lineage>
        <taxon>Eukaryota</taxon>
        <taxon>Metazoa</taxon>
        <taxon>Ecdysozoa</taxon>
        <taxon>Nematoda</taxon>
        <taxon>Chromadorea</taxon>
        <taxon>Rhabditida</taxon>
        <taxon>Rhabditina</taxon>
        <taxon>Rhabditomorpha</taxon>
        <taxon>Strongyloidea</taxon>
        <taxon>Heligmosomidae</taxon>
        <taxon>Heligmosomoides</taxon>
    </lineage>
</organism>
<reference evidence="4" key="2">
    <citation type="submission" date="2019-09" db="UniProtKB">
        <authorList>
            <consortium name="WormBaseParasite"/>
        </authorList>
    </citation>
    <scope>IDENTIFICATION</scope>
</reference>
<dbReference type="AlphaFoldDB" id="A0A183FWS4"/>
<evidence type="ECO:0000256" key="1">
    <source>
        <dbReference type="SAM" id="MobiDB-lite"/>
    </source>
</evidence>
<keyword evidence="3" id="KW-1185">Reference proteome</keyword>
<dbReference type="SUPFAM" id="SSF50630">
    <property type="entry name" value="Acid proteases"/>
    <property type="match status" value="1"/>
</dbReference>
<proteinExistence type="predicted"/>
<feature type="compositionally biased region" description="Low complexity" evidence="1">
    <location>
        <begin position="259"/>
        <end position="274"/>
    </location>
</feature>
<accession>A0A3P8ABQ6</accession>
<feature type="region of interest" description="Disordered" evidence="1">
    <location>
        <begin position="230"/>
        <end position="274"/>
    </location>
</feature>
<dbReference type="Gene3D" id="2.40.70.10">
    <property type="entry name" value="Acid Proteases"/>
    <property type="match status" value="1"/>
</dbReference>
<evidence type="ECO:0000313" key="2">
    <source>
        <dbReference type="EMBL" id="VDO94167.1"/>
    </source>
</evidence>
<dbReference type="WBParaSite" id="HPBE_0001292401-mRNA-1">
    <property type="protein sequence ID" value="HPBE_0001292401-mRNA-1"/>
    <property type="gene ID" value="HPBE_0001292401"/>
</dbReference>
<dbReference type="OrthoDB" id="5856672at2759"/>
<name>A0A183FWS4_HELPZ</name>
<accession>A0A183FWS4</accession>
<dbReference type="EMBL" id="UZAH01027692">
    <property type="protein sequence ID" value="VDO94167.1"/>
    <property type="molecule type" value="Genomic_DNA"/>
</dbReference>
<evidence type="ECO:0000313" key="3">
    <source>
        <dbReference type="Proteomes" id="UP000050761"/>
    </source>
</evidence>
<dbReference type="Proteomes" id="UP000050761">
    <property type="component" value="Unassembled WGS sequence"/>
</dbReference>
<gene>
    <name evidence="2" type="ORF">HPBE_LOCUS12925</name>
</gene>
<reference evidence="2 3" key="1">
    <citation type="submission" date="2018-11" db="EMBL/GenBank/DDBJ databases">
        <authorList>
            <consortium name="Pathogen Informatics"/>
        </authorList>
    </citation>
    <scope>NUCLEOTIDE SEQUENCE [LARGE SCALE GENOMIC DNA]</scope>
</reference>
<dbReference type="InterPro" id="IPR021109">
    <property type="entry name" value="Peptidase_aspartic_dom_sf"/>
</dbReference>